<dbReference type="EMBL" id="SVNY01000007">
    <property type="protein sequence ID" value="MBE6834470.1"/>
    <property type="molecule type" value="Genomic_DNA"/>
</dbReference>
<evidence type="ECO:0000259" key="3">
    <source>
        <dbReference type="Pfam" id="PF02826"/>
    </source>
</evidence>
<dbReference type="SUPFAM" id="SSF51735">
    <property type="entry name" value="NAD(P)-binding Rossmann-fold domains"/>
    <property type="match status" value="1"/>
</dbReference>
<dbReference type="InterPro" id="IPR058205">
    <property type="entry name" value="D-LDH-like"/>
</dbReference>
<comment type="similarity">
    <text evidence="1">Belongs to the D-isomer specific 2-hydroxyacid dehydrogenase family.</text>
</comment>
<comment type="caution">
    <text evidence="4">The sequence shown here is derived from an EMBL/GenBank/DDBJ whole genome shotgun (WGS) entry which is preliminary data.</text>
</comment>
<gene>
    <name evidence="4" type="ORF">E7512_13005</name>
</gene>
<evidence type="ECO:0000256" key="2">
    <source>
        <dbReference type="ARBA" id="ARBA00023027"/>
    </source>
</evidence>
<protein>
    <submittedName>
        <fullName evidence="4">Hydroxyacid dehydrogenase</fullName>
    </submittedName>
</protein>
<name>A0A928KTX7_9FIRM</name>
<dbReference type="InterPro" id="IPR036291">
    <property type="entry name" value="NAD(P)-bd_dom_sf"/>
</dbReference>
<dbReference type="Proteomes" id="UP000754750">
    <property type="component" value="Unassembled WGS sequence"/>
</dbReference>
<evidence type="ECO:0000313" key="4">
    <source>
        <dbReference type="EMBL" id="MBE6834470.1"/>
    </source>
</evidence>
<accession>A0A928KTX7</accession>
<dbReference type="PANTHER" id="PTHR43026">
    <property type="entry name" value="2-HYDROXYACID DEHYDROGENASE HOMOLOG 1-RELATED"/>
    <property type="match status" value="1"/>
</dbReference>
<organism evidence="4 5">
    <name type="scientific">Faecalispora sporosphaeroides</name>
    <dbReference type="NCBI Taxonomy" id="1549"/>
    <lineage>
        <taxon>Bacteria</taxon>
        <taxon>Bacillati</taxon>
        <taxon>Bacillota</taxon>
        <taxon>Clostridia</taxon>
        <taxon>Eubacteriales</taxon>
        <taxon>Oscillospiraceae</taxon>
        <taxon>Faecalispora</taxon>
    </lineage>
</organism>
<dbReference type="GO" id="GO:0008720">
    <property type="term" value="F:D-lactate dehydrogenase (NAD+) activity"/>
    <property type="evidence" value="ECO:0007669"/>
    <property type="project" value="TreeGrafter"/>
</dbReference>
<dbReference type="Pfam" id="PF02826">
    <property type="entry name" value="2-Hacid_dh_C"/>
    <property type="match status" value="1"/>
</dbReference>
<dbReference type="PANTHER" id="PTHR43026:SF1">
    <property type="entry name" value="2-HYDROXYACID DEHYDROGENASE HOMOLOG 1-RELATED"/>
    <property type="match status" value="1"/>
</dbReference>
<dbReference type="AlphaFoldDB" id="A0A928KTX7"/>
<keyword evidence="2" id="KW-0520">NAD</keyword>
<reference evidence="4" key="1">
    <citation type="submission" date="2019-04" db="EMBL/GenBank/DDBJ databases">
        <title>Evolution of Biomass-Degrading Anaerobic Consortia Revealed by Metagenomics.</title>
        <authorList>
            <person name="Peng X."/>
        </authorList>
    </citation>
    <scope>NUCLEOTIDE SEQUENCE</scope>
    <source>
        <strain evidence="4">SIG551</strain>
    </source>
</reference>
<dbReference type="InterPro" id="IPR006140">
    <property type="entry name" value="D-isomer_DH_NAD-bd"/>
</dbReference>
<feature type="domain" description="D-isomer specific 2-hydroxyacid dehydrogenase NAD-binding" evidence="3">
    <location>
        <begin position="134"/>
        <end position="324"/>
    </location>
</feature>
<evidence type="ECO:0000313" key="5">
    <source>
        <dbReference type="Proteomes" id="UP000754750"/>
    </source>
</evidence>
<dbReference type="Gene3D" id="3.40.50.720">
    <property type="entry name" value="NAD(P)-binding Rossmann-like Domain"/>
    <property type="match status" value="2"/>
</dbReference>
<dbReference type="GO" id="GO:0051287">
    <property type="term" value="F:NAD binding"/>
    <property type="evidence" value="ECO:0007669"/>
    <property type="project" value="InterPro"/>
</dbReference>
<sequence>MGGFILGEYDVIHFEALGAEAEHLREQTDAAIRQGKLPADLKDLITPSNVQDYLAAHPGLVLPELITTKTHSVLPEEYIKSGGKSVITRSAGYDHFEQYAEALNITSLREYCVNSVAQTAVKLVHAAAGYLNHYTENTMTFERNKAKSFMEFVPERTATVFGVGKIGRRIYDLLVGNGLNVQAVDIRQEELKQEYGESVHFVTKEEAARTSDIVVCAMNLTRSPRSRLYNVNYFSKEYLSSFPKDFVFVNVTRGDIAPESTLLDLYNSGKILGIGLDVFSDEEGFEKALNGHEKWNEEDRIAAKVLLDHAINRTGNVYVQPHQAFNSDVAAKSKAANTVAHMIAWYRNGKAHFDEQLPYYHE</sequence>
<evidence type="ECO:0000256" key="1">
    <source>
        <dbReference type="ARBA" id="ARBA00005854"/>
    </source>
</evidence>
<proteinExistence type="inferred from homology"/>